<dbReference type="EMBL" id="UYYB01139804">
    <property type="protein sequence ID" value="VDM85387.1"/>
    <property type="molecule type" value="Genomic_DNA"/>
</dbReference>
<feature type="domain" description="PDEase" evidence="1">
    <location>
        <begin position="1"/>
        <end position="40"/>
    </location>
</feature>
<protein>
    <recommendedName>
        <fullName evidence="1">PDEase domain-containing protein</fullName>
    </recommendedName>
</protein>
<dbReference type="InterPro" id="IPR036971">
    <property type="entry name" value="PDEase_catalytic_dom_sf"/>
</dbReference>
<dbReference type="Proteomes" id="UP000270094">
    <property type="component" value="Unassembled WGS sequence"/>
</dbReference>
<accession>A0A3P7KAS5</accession>
<evidence type="ECO:0000313" key="2">
    <source>
        <dbReference type="EMBL" id="VDM85387.1"/>
    </source>
</evidence>
<dbReference type="GO" id="GO:0004114">
    <property type="term" value="F:3',5'-cyclic-nucleotide phosphodiesterase activity"/>
    <property type="evidence" value="ECO:0007669"/>
    <property type="project" value="InterPro"/>
</dbReference>
<dbReference type="SUPFAM" id="SSF109604">
    <property type="entry name" value="HD-domain/PDEase-like"/>
    <property type="match status" value="1"/>
</dbReference>
<gene>
    <name evidence="2" type="ORF">SVUK_LOCUS20385</name>
</gene>
<evidence type="ECO:0000313" key="3">
    <source>
        <dbReference type="Proteomes" id="UP000270094"/>
    </source>
</evidence>
<evidence type="ECO:0000259" key="1">
    <source>
        <dbReference type="PROSITE" id="PS51845"/>
    </source>
</evidence>
<organism evidence="2 3">
    <name type="scientific">Strongylus vulgaris</name>
    <name type="common">Blood worm</name>
    <dbReference type="NCBI Taxonomy" id="40348"/>
    <lineage>
        <taxon>Eukaryota</taxon>
        <taxon>Metazoa</taxon>
        <taxon>Ecdysozoa</taxon>
        <taxon>Nematoda</taxon>
        <taxon>Chromadorea</taxon>
        <taxon>Rhabditida</taxon>
        <taxon>Rhabditina</taxon>
        <taxon>Rhabditomorpha</taxon>
        <taxon>Strongyloidea</taxon>
        <taxon>Strongylidae</taxon>
        <taxon>Strongylus</taxon>
    </lineage>
</organism>
<proteinExistence type="predicted"/>
<name>A0A3P7KAS5_STRVU</name>
<dbReference type="InterPro" id="IPR002073">
    <property type="entry name" value="PDEase_catalytic_dom"/>
</dbReference>
<dbReference type="GO" id="GO:0007165">
    <property type="term" value="P:signal transduction"/>
    <property type="evidence" value="ECO:0007669"/>
    <property type="project" value="InterPro"/>
</dbReference>
<sequence>MSASMTMFNDLGFTERYRINKKKLASFLLRVARGYREVCS</sequence>
<dbReference type="PROSITE" id="PS51845">
    <property type="entry name" value="PDEASE_I_2"/>
    <property type="match status" value="1"/>
</dbReference>
<dbReference type="Gene3D" id="1.10.1300.10">
    <property type="entry name" value="3'5'-cyclic nucleotide phosphodiesterase, catalytic domain"/>
    <property type="match status" value="1"/>
</dbReference>
<keyword evidence="3" id="KW-1185">Reference proteome</keyword>
<dbReference type="AlphaFoldDB" id="A0A3P7KAS5"/>
<reference evidence="2 3" key="1">
    <citation type="submission" date="2018-11" db="EMBL/GenBank/DDBJ databases">
        <authorList>
            <consortium name="Pathogen Informatics"/>
        </authorList>
    </citation>
    <scope>NUCLEOTIDE SEQUENCE [LARGE SCALE GENOMIC DNA]</scope>
</reference>